<gene>
    <name evidence="4" type="ORF">FPZ49_20625</name>
</gene>
<proteinExistence type="inferred from homology"/>
<reference evidence="4 5" key="1">
    <citation type="submission" date="2019-07" db="EMBL/GenBank/DDBJ databases">
        <authorList>
            <person name="Kim J."/>
        </authorList>
    </citation>
    <scope>NUCLEOTIDE SEQUENCE [LARGE SCALE GENOMIC DNA]</scope>
    <source>
        <strain evidence="4 5">JC52</strain>
    </source>
</reference>
<dbReference type="GO" id="GO:0042732">
    <property type="term" value="P:D-xylose metabolic process"/>
    <property type="evidence" value="ECO:0007669"/>
    <property type="project" value="UniProtKB-KW"/>
</dbReference>
<dbReference type="InterPro" id="IPR000600">
    <property type="entry name" value="ROK"/>
</dbReference>
<dbReference type="PANTHER" id="PTHR18964:SF149">
    <property type="entry name" value="BIFUNCTIONAL UDP-N-ACETYLGLUCOSAMINE 2-EPIMERASE_N-ACETYLMANNOSAMINE KINASE"/>
    <property type="match status" value="1"/>
</dbReference>
<dbReference type="Gene3D" id="3.30.420.40">
    <property type="match status" value="2"/>
</dbReference>
<dbReference type="SUPFAM" id="SSF53067">
    <property type="entry name" value="Actin-like ATPase domain"/>
    <property type="match status" value="2"/>
</dbReference>
<dbReference type="PANTHER" id="PTHR18964">
    <property type="entry name" value="ROK (REPRESSOR, ORF, KINASE) FAMILY"/>
    <property type="match status" value="1"/>
</dbReference>
<name>A0A559K7A3_9BACL</name>
<comment type="caution">
    <text evidence="4">The sequence shown here is derived from an EMBL/GenBank/DDBJ whole genome shotgun (WGS) entry which is preliminary data.</text>
</comment>
<dbReference type="EMBL" id="VNJI01000028">
    <property type="protein sequence ID" value="TVY08008.1"/>
    <property type="molecule type" value="Genomic_DNA"/>
</dbReference>
<dbReference type="AlphaFoldDB" id="A0A559K7A3"/>
<dbReference type="SUPFAM" id="SSF46785">
    <property type="entry name" value="Winged helix' DNA-binding domain"/>
    <property type="match status" value="1"/>
</dbReference>
<protein>
    <submittedName>
        <fullName evidence="4">ROK family transcriptional regulator</fullName>
    </submittedName>
</protein>
<keyword evidence="3" id="KW-0119">Carbohydrate metabolism</keyword>
<evidence type="ECO:0000256" key="1">
    <source>
        <dbReference type="ARBA" id="ARBA00002486"/>
    </source>
</evidence>
<dbReference type="Proteomes" id="UP000317036">
    <property type="component" value="Unassembled WGS sequence"/>
</dbReference>
<comment type="similarity">
    <text evidence="2">Belongs to the ROK (NagC/XylR) family.</text>
</comment>
<evidence type="ECO:0000256" key="2">
    <source>
        <dbReference type="ARBA" id="ARBA00006479"/>
    </source>
</evidence>
<dbReference type="InterPro" id="IPR036390">
    <property type="entry name" value="WH_DNA-bd_sf"/>
</dbReference>
<dbReference type="RefSeq" id="WP_144850427.1">
    <property type="nucleotide sequence ID" value="NZ_VNJI01000028.1"/>
</dbReference>
<dbReference type="InterPro" id="IPR043129">
    <property type="entry name" value="ATPase_NBD"/>
</dbReference>
<dbReference type="Pfam" id="PF13412">
    <property type="entry name" value="HTH_24"/>
    <property type="match status" value="1"/>
</dbReference>
<accession>A0A559K7A3</accession>
<comment type="function">
    <text evidence="1">Transcriptional repressor of xylose-utilizing enzymes.</text>
</comment>
<evidence type="ECO:0000256" key="3">
    <source>
        <dbReference type="ARBA" id="ARBA00022629"/>
    </source>
</evidence>
<dbReference type="Pfam" id="PF00480">
    <property type="entry name" value="ROK"/>
    <property type="match status" value="1"/>
</dbReference>
<evidence type="ECO:0000313" key="5">
    <source>
        <dbReference type="Proteomes" id="UP000317036"/>
    </source>
</evidence>
<dbReference type="Gene3D" id="1.10.10.10">
    <property type="entry name" value="Winged helix-like DNA-binding domain superfamily/Winged helix DNA-binding domain"/>
    <property type="match status" value="1"/>
</dbReference>
<dbReference type="InterPro" id="IPR036388">
    <property type="entry name" value="WH-like_DNA-bd_sf"/>
</dbReference>
<evidence type="ECO:0000313" key="4">
    <source>
        <dbReference type="EMBL" id="TVY08008.1"/>
    </source>
</evidence>
<keyword evidence="3" id="KW-0859">Xylose metabolism</keyword>
<sequence length="405" mass="44544">MIKKANQQQIKQMNMKTVFQLIQTSGRISRAKLSKLTQLSPTTISTIVEELIQKGLVVESSLMDNPGAGRKAITLEINNSNKYVIGMEFNAKGISGTIFNLKTEPIITITHYSNRKKLAEEELHHTILDLIRKLIDSVQDESKELLGICIGVPGLLDGDKKSILVSTPLDLTNVDIYNKLSESVPYPILIENETMLAATYEKERFETTAGPYVYLSISNGLGACVMLHNEYLQGANGVGLEIGHMSLDVNGEQCPCGNNGCFELLVSTQALIHTVQAKLGEFPGSIIHELMEGDPNRLNEIVLAEAVRLRDPLAMQVVGSMSKSLGYGIVNVINIFNPEIVVIGGRFSLLGEFVLNTVLEEVRRRALKPFLQSCKIVLSRHKENAISRGGSILALTKGLEHEFNC</sequence>
<dbReference type="OrthoDB" id="9796533at2"/>
<keyword evidence="5" id="KW-1185">Reference proteome</keyword>
<organism evidence="4 5">
    <name type="scientific">Paenibacillus cremeus</name>
    <dbReference type="NCBI Taxonomy" id="2163881"/>
    <lineage>
        <taxon>Bacteria</taxon>
        <taxon>Bacillati</taxon>
        <taxon>Bacillota</taxon>
        <taxon>Bacilli</taxon>
        <taxon>Bacillales</taxon>
        <taxon>Paenibacillaceae</taxon>
        <taxon>Paenibacillus</taxon>
    </lineage>
</organism>